<dbReference type="InterPro" id="IPR001387">
    <property type="entry name" value="Cro/C1-type_HTH"/>
</dbReference>
<dbReference type="Proteomes" id="UP001230328">
    <property type="component" value="Unassembled WGS sequence"/>
</dbReference>
<dbReference type="CDD" id="cd00093">
    <property type="entry name" value="HTH_XRE"/>
    <property type="match status" value="1"/>
</dbReference>
<evidence type="ECO:0000313" key="2">
    <source>
        <dbReference type="EMBL" id="MDQ1031470.1"/>
    </source>
</evidence>
<dbReference type="Gene3D" id="1.10.260.40">
    <property type="entry name" value="lambda repressor-like DNA-binding domains"/>
    <property type="match status" value="1"/>
</dbReference>
<organism evidence="2 3">
    <name type="scientific">Streptomyces umbrinus</name>
    <dbReference type="NCBI Taxonomy" id="67370"/>
    <lineage>
        <taxon>Bacteria</taxon>
        <taxon>Bacillati</taxon>
        <taxon>Actinomycetota</taxon>
        <taxon>Actinomycetes</taxon>
        <taxon>Kitasatosporales</taxon>
        <taxon>Streptomycetaceae</taxon>
        <taxon>Streptomyces</taxon>
        <taxon>Streptomyces phaeochromogenes group</taxon>
    </lineage>
</organism>
<sequence>MAEKTHPLAHARLARGMTGVDLAREIRGAAERRDLRSGVDKQRVRKWETQRVTPDADSQIYIAEVLGVPAGAVDPRSWPHWLPGVGGMVIPLGPASPVPALREALQTTMERSRRTFLTAISGSALVTLASTWASTEAGALTGEPTGHRGKPVGDDTVTLLEETSTRLTVQATEQRQHTAPLIDALLTTTTNLIEGGRCNRPVKLRLHALAANLAQTVGWHRFDLGLHAEASQYWIAGLHSAHTGGDRDMGAALLGDLAYQATWRDDPRTAAGILERALSGTRHPAAQSLLQLRLARALAAQGEQRATLRALSAAEHLLDVSSGDPVPAWCVWMSQADLAVDSGQALLELGDTRRAHALIREGQKLLPTRRAKTHGVFQAYQARSHLNLGEPDCAAAAALEALQVAHRIGAPRCVELVQGLIPRFEAHSNVEGVPELLALAAA</sequence>
<dbReference type="RefSeq" id="WP_307527639.1">
    <property type="nucleotide sequence ID" value="NZ_JAUSZI010000002.1"/>
</dbReference>
<proteinExistence type="predicted"/>
<evidence type="ECO:0000313" key="3">
    <source>
        <dbReference type="Proteomes" id="UP001230328"/>
    </source>
</evidence>
<accession>A0ABU0T6Q4</accession>
<evidence type="ECO:0000259" key="1">
    <source>
        <dbReference type="PROSITE" id="PS50943"/>
    </source>
</evidence>
<keyword evidence="3" id="KW-1185">Reference proteome</keyword>
<gene>
    <name evidence="2" type="ORF">QF035_009052</name>
</gene>
<dbReference type="InterPro" id="IPR010982">
    <property type="entry name" value="Lambda_DNA-bd_dom_sf"/>
</dbReference>
<protein>
    <submittedName>
        <fullName evidence="2">Transcriptional regulator with XRE-family HTH domain</fullName>
    </submittedName>
</protein>
<comment type="caution">
    <text evidence="2">The sequence shown here is derived from an EMBL/GenBank/DDBJ whole genome shotgun (WGS) entry which is preliminary data.</text>
</comment>
<dbReference type="EMBL" id="JAUSZI010000002">
    <property type="protein sequence ID" value="MDQ1031470.1"/>
    <property type="molecule type" value="Genomic_DNA"/>
</dbReference>
<feature type="domain" description="HTH cro/C1-type" evidence="1">
    <location>
        <begin position="36"/>
        <end position="73"/>
    </location>
</feature>
<reference evidence="2 3" key="1">
    <citation type="submission" date="2023-07" db="EMBL/GenBank/DDBJ databases">
        <title>Comparative genomics of wheat-associated soil bacteria to identify genetic determinants of phenazine resistance.</title>
        <authorList>
            <person name="Mouncey N."/>
        </authorList>
    </citation>
    <scope>NUCLEOTIDE SEQUENCE [LARGE SCALE GENOMIC DNA]</scope>
    <source>
        <strain evidence="2 3">V2I4</strain>
    </source>
</reference>
<dbReference type="SUPFAM" id="SSF47413">
    <property type="entry name" value="lambda repressor-like DNA-binding domains"/>
    <property type="match status" value="1"/>
</dbReference>
<dbReference type="PROSITE" id="PS50943">
    <property type="entry name" value="HTH_CROC1"/>
    <property type="match status" value="1"/>
</dbReference>
<name>A0ABU0T6Q4_9ACTN</name>